<gene>
    <name evidence="5" type="ORF">NEMVEDRAFT_v1g141698</name>
    <name evidence="4" type="ORF">NEMVEDRAFT_v1g156228</name>
</gene>
<reference evidence="5 6" key="1">
    <citation type="journal article" date="2007" name="Science">
        <title>Sea anemone genome reveals ancestral eumetazoan gene repertoire and genomic organization.</title>
        <authorList>
            <person name="Putnam N.H."/>
            <person name="Srivastava M."/>
            <person name="Hellsten U."/>
            <person name="Dirks B."/>
            <person name="Chapman J."/>
            <person name="Salamov A."/>
            <person name="Terry A."/>
            <person name="Shapiro H."/>
            <person name="Lindquist E."/>
            <person name="Kapitonov V.V."/>
            <person name="Jurka J."/>
            <person name="Genikhovich G."/>
            <person name="Grigoriev I.V."/>
            <person name="Lucas S.M."/>
            <person name="Steele R.E."/>
            <person name="Finnerty J.R."/>
            <person name="Technau U."/>
            <person name="Martindale M.Q."/>
            <person name="Rokhsar D.S."/>
        </authorList>
    </citation>
    <scope>NUCLEOTIDE SEQUENCE [LARGE SCALE GENOMIC DNA]</scope>
    <source>
        <strain evidence="6">CH2 X CH6</strain>
        <strain evidence="5">CH2 x CH6</strain>
    </source>
</reference>
<dbReference type="Gene3D" id="2.30.30.40">
    <property type="entry name" value="SH3 Domains"/>
    <property type="match status" value="1"/>
</dbReference>
<dbReference type="eggNOG" id="KOG4225">
    <property type="taxonomic scope" value="Eukaryota"/>
</dbReference>
<evidence type="ECO:0000313" key="6">
    <source>
        <dbReference type="Proteomes" id="UP000001593"/>
    </source>
</evidence>
<dbReference type="InterPro" id="IPR001452">
    <property type="entry name" value="SH3_domain"/>
</dbReference>
<keyword evidence="1 2" id="KW-0728">SH3 domain</keyword>
<evidence type="ECO:0000313" key="4">
    <source>
        <dbReference type="EMBL" id="EDO25870.1"/>
    </source>
</evidence>
<dbReference type="PANTHER" id="PTHR14167:SF116">
    <property type="entry name" value="CAP, ISOFORM AC"/>
    <property type="match status" value="1"/>
</dbReference>
<dbReference type="InParanoid" id="A7T1F0"/>
<evidence type="ECO:0000256" key="1">
    <source>
        <dbReference type="ARBA" id="ARBA00022443"/>
    </source>
</evidence>
<dbReference type="Pfam" id="PF07653">
    <property type="entry name" value="SH3_2"/>
    <property type="match status" value="1"/>
</dbReference>
<dbReference type="HOGENOM" id="CLU_2963511_0_0_1"/>
<dbReference type="SMART" id="SM00326">
    <property type="entry name" value="SH3"/>
    <property type="match status" value="1"/>
</dbReference>
<keyword evidence="6" id="KW-1185">Reference proteome</keyword>
<evidence type="ECO:0000256" key="2">
    <source>
        <dbReference type="PROSITE-ProRule" id="PRU00192"/>
    </source>
</evidence>
<sequence>MLFSRELSFKKGDYIIVKRQIDRNWIEGEVNGRIGIFPTNYVEVCIRISIRFSARFIDF</sequence>
<dbReference type="SUPFAM" id="SSF50044">
    <property type="entry name" value="SH3-domain"/>
    <property type="match status" value="1"/>
</dbReference>
<feature type="domain" description="SH3" evidence="3">
    <location>
        <begin position="1"/>
        <end position="47"/>
    </location>
</feature>
<dbReference type="STRING" id="45351.A7T1F0"/>
<dbReference type="EMBL" id="DS470103">
    <property type="protein sequence ID" value="EDO30216.1"/>
    <property type="molecule type" value="Genomic_DNA"/>
</dbReference>
<dbReference type="KEGG" id="nve:5496164"/>
<dbReference type="InterPro" id="IPR050384">
    <property type="entry name" value="Endophilin_SH3RF"/>
</dbReference>
<dbReference type="EMBL" id="DS477852">
    <property type="protein sequence ID" value="EDO25870.1"/>
    <property type="molecule type" value="Genomic_DNA"/>
</dbReference>
<name>A7T1F0_NEMVE</name>
<dbReference type="AlphaFoldDB" id="A7T1F0"/>
<dbReference type="Proteomes" id="UP000001593">
    <property type="component" value="Unassembled WGS sequence"/>
</dbReference>
<dbReference type="PROSITE" id="PS50002">
    <property type="entry name" value="SH3"/>
    <property type="match status" value="1"/>
</dbReference>
<dbReference type="PANTHER" id="PTHR14167">
    <property type="entry name" value="SH3 DOMAIN-CONTAINING"/>
    <property type="match status" value="1"/>
</dbReference>
<dbReference type="PRINTS" id="PR00452">
    <property type="entry name" value="SH3DOMAIN"/>
</dbReference>
<accession>A7T1F0</accession>
<proteinExistence type="predicted"/>
<organism evidence="5 6">
    <name type="scientific">Nematostella vectensis</name>
    <name type="common">Starlet sea anemone</name>
    <dbReference type="NCBI Taxonomy" id="45351"/>
    <lineage>
        <taxon>Eukaryota</taxon>
        <taxon>Metazoa</taxon>
        <taxon>Cnidaria</taxon>
        <taxon>Anthozoa</taxon>
        <taxon>Hexacorallia</taxon>
        <taxon>Actiniaria</taxon>
        <taxon>Edwardsiidae</taxon>
        <taxon>Nematostella</taxon>
    </lineage>
</organism>
<evidence type="ECO:0000259" key="3">
    <source>
        <dbReference type="PROSITE" id="PS50002"/>
    </source>
</evidence>
<protein>
    <recommendedName>
        <fullName evidence="3">SH3 domain-containing protein</fullName>
    </recommendedName>
</protein>
<evidence type="ECO:0000313" key="5">
    <source>
        <dbReference type="EMBL" id="EDO30216.1"/>
    </source>
</evidence>
<dbReference type="InterPro" id="IPR036028">
    <property type="entry name" value="SH3-like_dom_sf"/>
</dbReference>
<dbReference type="KEGG" id="nve:5500946"/>